<evidence type="ECO:0000256" key="3">
    <source>
        <dbReference type="ARBA" id="ARBA00022679"/>
    </source>
</evidence>
<keyword evidence="4" id="KW-0548">Nucleotidyltransferase</keyword>
<dbReference type="Proteomes" id="UP000266915">
    <property type="component" value="Unassembled WGS sequence"/>
</dbReference>
<evidence type="ECO:0000256" key="4">
    <source>
        <dbReference type="ARBA" id="ARBA00022695"/>
    </source>
</evidence>
<keyword evidence="7" id="KW-1185">Reference proteome</keyword>
<evidence type="ECO:0000256" key="1">
    <source>
        <dbReference type="ARBA" id="ARBA00012418"/>
    </source>
</evidence>
<organism evidence="6 7">
    <name type="scientific">Plantibacter flavus</name>
    <dbReference type="NCBI Taxonomy" id="150123"/>
    <lineage>
        <taxon>Bacteria</taxon>
        <taxon>Bacillati</taxon>
        <taxon>Actinomycetota</taxon>
        <taxon>Actinomycetes</taxon>
        <taxon>Micrococcales</taxon>
        <taxon>Microbacteriaceae</taxon>
        <taxon>Plantibacter</taxon>
    </lineage>
</organism>
<evidence type="ECO:0000256" key="2">
    <source>
        <dbReference type="ARBA" id="ARBA00022478"/>
    </source>
</evidence>
<dbReference type="GO" id="GO:0000428">
    <property type="term" value="C:DNA-directed RNA polymerase complex"/>
    <property type="evidence" value="ECO:0007669"/>
    <property type="project" value="UniProtKB-KW"/>
</dbReference>
<gene>
    <name evidence="6" type="ORF">EDD42_3930</name>
</gene>
<dbReference type="GO" id="GO:0006351">
    <property type="term" value="P:DNA-templated transcription"/>
    <property type="evidence" value="ECO:0007669"/>
    <property type="project" value="InterPro"/>
</dbReference>
<proteinExistence type="predicted"/>
<dbReference type="GO" id="GO:0003677">
    <property type="term" value="F:DNA binding"/>
    <property type="evidence" value="ECO:0007669"/>
    <property type="project" value="InterPro"/>
</dbReference>
<dbReference type="Gene3D" id="2.40.270.10">
    <property type="entry name" value="DNA-directed RNA polymerase, subunit 2, domain 6"/>
    <property type="match status" value="1"/>
</dbReference>
<dbReference type="Gene3D" id="2.40.40.20">
    <property type="match status" value="1"/>
</dbReference>
<dbReference type="GO" id="GO:0003899">
    <property type="term" value="F:DNA-directed RNA polymerase activity"/>
    <property type="evidence" value="ECO:0007669"/>
    <property type="project" value="UniProtKB-EC"/>
</dbReference>
<protein>
    <recommendedName>
        <fullName evidence="1">DNA-directed RNA polymerase</fullName>
        <ecNumber evidence="1">2.7.7.6</ecNumber>
    </recommendedName>
</protein>
<comment type="caution">
    <text evidence="6">The sequence shown here is derived from an EMBL/GenBank/DDBJ whole genome shotgun (WGS) entry which is preliminary data.</text>
</comment>
<evidence type="ECO:0000313" key="6">
    <source>
        <dbReference type="EMBL" id="ROR75979.1"/>
    </source>
</evidence>
<keyword evidence="2" id="KW-0240">DNA-directed RNA polymerase</keyword>
<evidence type="ECO:0000256" key="5">
    <source>
        <dbReference type="ARBA" id="ARBA00023163"/>
    </source>
</evidence>
<dbReference type="EMBL" id="RKHL01000002">
    <property type="protein sequence ID" value="ROR75979.1"/>
    <property type="molecule type" value="Genomic_DNA"/>
</dbReference>
<reference evidence="6 7" key="1">
    <citation type="submission" date="2018-11" db="EMBL/GenBank/DDBJ databases">
        <title>Sequencing the genomes of 1000 actinobacteria strains.</title>
        <authorList>
            <person name="Klenk H.-P."/>
        </authorList>
    </citation>
    <scope>NUCLEOTIDE SEQUENCE [LARGE SCALE GENOMIC DNA]</scope>
    <source>
        <strain evidence="6 7">DSM 14012</strain>
    </source>
</reference>
<accession>A0A3N2BL50</accession>
<keyword evidence="5" id="KW-0804">Transcription</keyword>
<evidence type="ECO:0000313" key="7">
    <source>
        <dbReference type="Proteomes" id="UP000266915"/>
    </source>
</evidence>
<name>A0A3N2BL50_9MICO</name>
<keyword evidence="3" id="KW-0808">Transferase</keyword>
<sequence length="1860" mass="204040">MDPRSPGMRRYLYEHLFQQTIERTQDATGKVIMVSAARDLRSKVEQRLAAEGRSIADGDLGIPPVLRAIEETMQENVRGYPGIFADTSPASPAYVQMKDAFFDIAGFTRKGADGVTVVQPNTGVAGARLPVSPYDQRWAVRSTMKQAGSQPRYLLDNEIEQFAGGDVSRLGELRTDQLRIYSLGEDGKPVEAGEAYSHDDASGITELMSRMSEQEYRHVRSWVIEGARNQDGSLNPRRFMTADALGRSAAILDELRAQGVGYTVSRDRNPGQIKAEIEGTKISVRLTELRENEHFVGRVYDDGVSTYYSTNVKADGSQKTLPYTPSASEAVALLRVAQGKPVERFDGKGLVGEVGVHTEVEWSRQQGRRVPVEVQDAYFTKNDRASMSVVGDLLVDGKIPEPGAKVLVRRSASARTATARFFADAERGEEYLLESVTSARENLAASLEVDRLVREHEEHAEAAAAGEWFPEFSGDAEVSAIQRSYWDVLRGAQTTLLRSGATEEEYQAKVGVIGELQVDSDESRAIHDLLVGDLAYVGSGEQKVRDHAADVVDELIGSFEQHDHVLLDGEIVTRRFDPVRVAKHMTSEFGTWRNNANIVAALRVTGITGDELMGSSFYATAVKDRLVQFNRDASVEPNMHPDPFVSAMGAVIGLAIERNGGHVTSLEIDDQGIASWTAERFGRTGAREVVQGQIGQLFGRGEHGEVVTRFAGGDNYLFVPGYEARISSQRAGEELSVEERTLLRGYEQTMTDQIEYQIANDMLVMRTEVGEPTSLNSVYRRLYDVRHEADFIERSAAEGLDEQWVNAILATEARRVRYPSEIASGSTVHAAWRAENSAQAADPANDNRFDAWVLTGGRNMAIMTEEGDGFFDPVMTNGAVYQGITRYLVEGATVDASTGKIIQSTDLDDRAPLMKLPETEMMKFDPYDRQQMSASNLLNAAAVTEPVGVAMMTFGGWTADDPMVVSKDFAEKHAIRGADGSARSLVPGDKLSDMHGNKGVISLVVDRDAVAGEDFDATDQNMNYAVQVFKMNPELDVVMSPFSAVSRFNGGTARELMQEPGDLALPWKGTTKDTMGKMRLVVTHKDVERGTRVYDEAALREGRGRKASSQLAWALGSQGCDQVMSEFYGPNNSAVANFREMLVTMGLDMEPDGTMRVGYDDMAEGSERRLFPMPELEITARGTLNAGKMKADFGQLIGDRGGDLELPFPLRFPTGERIPTATDTTWKLPVMSSHLRSGQDLDDGQSTAHDYTNQYLAVYEMATRYRFAKDELTRNGEALTPDRRNALEAQVAEAPRRAQAAFDTITDDLKHKRFSGKRNVFKEGLMSSRLPNSATAVWTSDPRLDVDQLAVGPAMAEALGLEDNDYALVWRDPVLRDAGVRYLRVRVDERLTGVAINPVMDKCFDGDFDGDSVAVVRLTSDAARAQAMQKLTVEANLLDLGQFGDDMLHPLAMQDSLDVKVSQFVAPELAQQFADLKMRANEVQSDLEEGSIDQATAWEHRHELVGNLSDYYREAMQGQYGDAILRFGEAGDHVKSVIEACIDTGAKGSMSKIGDYCRHLGVDPVTMVDLGDTQHTRAEDEGVMMATAVKSHGTGIAGTFSQRGVKALRNGDLKAVLELTYPVTQSVLQAKHDPEEARQKYNMLMGPARALWKGRKLEVSPGADGNREWMVARDDNGQELQADTETWKAQFLDLYTAKDGLNVSVNTGNVDKVAAALTGPTGLIVDIEDPEDKSLEGLGSTMDRLAYGGTFDDVLAAATARENIFSGSENGHFAPYAVRSNQRAISDWEKATEAGLEVEAPDVKLLVNRDVLSAHDARARARGEGRRSPVATTVRAPRARPVFTAAAADTSSELVEDFQP</sequence>
<dbReference type="InterPro" id="IPR037033">
    <property type="entry name" value="DNA-dir_RNAP_su2_hyb_sf"/>
</dbReference>
<dbReference type="EC" id="2.7.7.6" evidence="1"/>
<dbReference type="SUPFAM" id="SSF64484">
    <property type="entry name" value="beta and beta-prime subunits of DNA dependent RNA-polymerase"/>
    <property type="match status" value="2"/>
</dbReference>